<dbReference type="InterPro" id="IPR014762">
    <property type="entry name" value="DNA_mismatch_repair_CS"/>
</dbReference>
<dbReference type="GO" id="GO:0140664">
    <property type="term" value="F:ATP-dependent DNA damage sensor activity"/>
    <property type="evidence" value="ECO:0007669"/>
    <property type="project" value="InterPro"/>
</dbReference>
<evidence type="ECO:0000313" key="2">
    <source>
        <dbReference type="EMBL" id="LAB17797.1"/>
    </source>
</evidence>
<reference evidence="2" key="1">
    <citation type="submission" date="2017-07" db="EMBL/GenBank/DDBJ databases">
        <authorList>
            <person name="Mikheyev A."/>
            <person name="Grau M."/>
        </authorList>
    </citation>
    <scope>NUCLEOTIDE SEQUENCE</scope>
    <source>
        <tissue evidence="2">Venom_gland</tissue>
    </source>
</reference>
<dbReference type="GO" id="GO:0032389">
    <property type="term" value="C:MutLalpha complex"/>
    <property type="evidence" value="ECO:0007669"/>
    <property type="project" value="TreeGrafter"/>
</dbReference>
<comment type="similarity">
    <text evidence="1">Belongs to the DNA mismatch repair MutL/HexB family.</text>
</comment>
<name>A0A2D4L9Y3_9SAUR</name>
<dbReference type="AlphaFoldDB" id="A0A2D4L9Y3"/>
<organism evidence="2">
    <name type="scientific">Micrurus spixii</name>
    <name type="common">Amazon coral snake</name>
    <dbReference type="NCBI Taxonomy" id="129469"/>
    <lineage>
        <taxon>Eukaryota</taxon>
        <taxon>Metazoa</taxon>
        <taxon>Chordata</taxon>
        <taxon>Craniata</taxon>
        <taxon>Vertebrata</taxon>
        <taxon>Euteleostomi</taxon>
        <taxon>Lepidosauria</taxon>
        <taxon>Squamata</taxon>
        <taxon>Bifurcata</taxon>
        <taxon>Unidentata</taxon>
        <taxon>Episquamata</taxon>
        <taxon>Toxicofera</taxon>
        <taxon>Serpentes</taxon>
        <taxon>Colubroidea</taxon>
        <taxon>Elapidae</taxon>
        <taxon>Elapinae</taxon>
        <taxon>Micrurus</taxon>
    </lineage>
</organism>
<dbReference type="InterPro" id="IPR038973">
    <property type="entry name" value="MutL/Mlh/Pms-like"/>
</dbReference>
<dbReference type="GO" id="GO:0016887">
    <property type="term" value="F:ATP hydrolysis activity"/>
    <property type="evidence" value="ECO:0007669"/>
    <property type="project" value="InterPro"/>
</dbReference>
<dbReference type="InterPro" id="IPR036890">
    <property type="entry name" value="HATPase_C_sf"/>
</dbReference>
<dbReference type="PANTHER" id="PTHR10073">
    <property type="entry name" value="DNA MISMATCH REPAIR PROTEIN MLH, PMS, MUTL"/>
    <property type="match status" value="1"/>
</dbReference>
<protein>
    <recommendedName>
        <fullName evidence="3">Histidine kinase/HSP90-like ATPase domain-containing protein</fullName>
    </recommendedName>
</protein>
<dbReference type="Pfam" id="PF13589">
    <property type="entry name" value="HATPase_c_3"/>
    <property type="match status" value="1"/>
</dbReference>
<dbReference type="SUPFAM" id="SSF55874">
    <property type="entry name" value="ATPase domain of HSP90 chaperone/DNA topoisomerase II/histidine kinase"/>
    <property type="match status" value="1"/>
</dbReference>
<dbReference type="PROSITE" id="PS00058">
    <property type="entry name" value="DNA_MISMATCH_REPAIR_1"/>
    <property type="match status" value="1"/>
</dbReference>
<evidence type="ECO:0008006" key="3">
    <source>
        <dbReference type="Google" id="ProtNLM"/>
    </source>
</evidence>
<evidence type="ECO:0000256" key="1">
    <source>
        <dbReference type="ARBA" id="ARBA00006082"/>
    </source>
</evidence>
<reference evidence="2" key="2">
    <citation type="submission" date="2017-11" db="EMBL/GenBank/DDBJ databases">
        <title>Coralsnake Venomics: Analyses of Venom Gland Transcriptomes and Proteomes of Six Brazilian Taxa.</title>
        <authorList>
            <person name="Aird S.D."/>
            <person name="Jorge da Silva N."/>
            <person name="Qiu L."/>
            <person name="Villar-Briones A."/>
            <person name="Aparecida-Saddi V."/>
            <person name="Campos-Telles M.P."/>
            <person name="Grau M."/>
            <person name="Mikheyev A.S."/>
        </authorList>
    </citation>
    <scope>NUCLEOTIDE SEQUENCE</scope>
    <source>
        <tissue evidence="2">Venom_gland</tissue>
    </source>
</reference>
<accession>A0A2D4L9Y3</accession>
<sequence length="169" mass="18653">MKQLSAETVRLLSSSQVIVSVVSVVKELVENSLDANSTSIDVKLENYGFEKIEVRDNGDGIKAVDVPVMAMKHYTSKISSSEDLESLSTYGFRGEALGSICSISQGRMSEIQGGTKSQYTQYTGLSFLLFLSIFLQRNMFFWRDAGIMMNVCQKQNQFACGCCISLAEP</sequence>
<dbReference type="PANTHER" id="PTHR10073:SF54">
    <property type="entry name" value="PMS1 PROTEIN HOMOLOG 1"/>
    <property type="match status" value="1"/>
</dbReference>
<proteinExistence type="inferred from homology"/>
<dbReference type="EMBL" id="IACM01005881">
    <property type="protein sequence ID" value="LAB17797.1"/>
    <property type="molecule type" value="Transcribed_RNA"/>
</dbReference>
<dbReference type="GO" id="GO:0006298">
    <property type="term" value="P:mismatch repair"/>
    <property type="evidence" value="ECO:0007669"/>
    <property type="project" value="InterPro"/>
</dbReference>
<dbReference type="Gene3D" id="3.30.565.10">
    <property type="entry name" value="Histidine kinase-like ATPase, C-terminal domain"/>
    <property type="match status" value="1"/>
</dbReference>